<dbReference type="GO" id="GO:0022857">
    <property type="term" value="F:transmembrane transporter activity"/>
    <property type="evidence" value="ECO:0007669"/>
    <property type="project" value="InterPro"/>
</dbReference>
<organism evidence="9 10">
    <name type="scientific">Escherichia coli</name>
    <dbReference type="NCBI Taxonomy" id="562"/>
    <lineage>
        <taxon>Bacteria</taxon>
        <taxon>Pseudomonadati</taxon>
        <taxon>Pseudomonadota</taxon>
        <taxon>Gammaproteobacteria</taxon>
        <taxon>Enterobacterales</taxon>
        <taxon>Enterobacteriaceae</taxon>
        <taxon>Escherichia</taxon>
    </lineage>
</organism>
<reference evidence="9 10" key="1">
    <citation type="submission" date="2019-12" db="EMBL/GenBank/DDBJ databases">
        <title>Enteriobacteria Tanzani isolates_10432.</title>
        <authorList>
            <person name="Subbiah M."/>
            <person name="Call D."/>
        </authorList>
    </citation>
    <scope>NUCLEOTIDE SEQUENCE [LARGE SCALE GENOMIC DNA]</scope>
    <source>
        <strain evidence="9 10">10432wG8</strain>
    </source>
</reference>
<dbReference type="GO" id="GO:0005886">
    <property type="term" value="C:plasma membrane"/>
    <property type="evidence" value="ECO:0007669"/>
    <property type="project" value="UniProtKB-SubCell"/>
</dbReference>
<evidence type="ECO:0000313" key="9">
    <source>
        <dbReference type="EMBL" id="MWL00261.1"/>
    </source>
</evidence>
<evidence type="ECO:0000256" key="6">
    <source>
        <dbReference type="ARBA" id="ARBA00022989"/>
    </source>
</evidence>
<dbReference type="Proteomes" id="UP000462271">
    <property type="component" value="Unassembled WGS sequence"/>
</dbReference>
<evidence type="ECO:0000256" key="5">
    <source>
        <dbReference type="ARBA" id="ARBA00022692"/>
    </source>
</evidence>
<comment type="similarity">
    <text evidence="2">Belongs to the binding-protein-dependent transport system permease family. FecCD subfamily.</text>
</comment>
<feature type="non-terminal residue" evidence="9">
    <location>
        <position position="139"/>
    </location>
</feature>
<dbReference type="GO" id="GO:0033214">
    <property type="term" value="P:siderophore-iron import into cell"/>
    <property type="evidence" value="ECO:0007669"/>
    <property type="project" value="TreeGrafter"/>
</dbReference>
<keyword evidence="4" id="KW-1003">Cell membrane</keyword>
<keyword evidence="5 8" id="KW-0812">Transmembrane</keyword>
<evidence type="ECO:0000256" key="3">
    <source>
        <dbReference type="ARBA" id="ARBA00022448"/>
    </source>
</evidence>
<dbReference type="PANTHER" id="PTHR30472">
    <property type="entry name" value="FERRIC ENTEROBACTIN TRANSPORT SYSTEM PERMEASE PROTEIN"/>
    <property type="match status" value="1"/>
</dbReference>
<name>A0A8T5YL41_ECOLX</name>
<sequence length="139" mass="13574">MSGSVAVTRAIAVPGLLLLLIIATALSLLIGAKSLPASVVLEALSGTCQSADCTIVLDARLPRTLAGLLAGGALGLAGALMQTLTRNPLADPGLLGVNAGASFAIVLGAALFGYSSAQEQLAMAFAGALVASLIVAFTG</sequence>
<dbReference type="PANTHER" id="PTHR30472:SF1">
    <property type="entry name" value="FE(3+) DICITRATE TRANSPORT SYSTEM PERMEASE PROTEIN FECC-RELATED"/>
    <property type="match status" value="1"/>
</dbReference>
<keyword evidence="6 8" id="KW-1133">Transmembrane helix</keyword>
<dbReference type="Pfam" id="PF01032">
    <property type="entry name" value="FecCD"/>
    <property type="match status" value="1"/>
</dbReference>
<evidence type="ECO:0000313" key="10">
    <source>
        <dbReference type="Proteomes" id="UP000462271"/>
    </source>
</evidence>
<evidence type="ECO:0000256" key="1">
    <source>
        <dbReference type="ARBA" id="ARBA00004651"/>
    </source>
</evidence>
<feature type="transmembrane region" description="Helical" evidence="8">
    <location>
        <begin position="120"/>
        <end position="138"/>
    </location>
</feature>
<feature type="transmembrane region" description="Helical" evidence="8">
    <location>
        <begin position="64"/>
        <end position="81"/>
    </location>
</feature>
<dbReference type="EMBL" id="WTML01000190">
    <property type="protein sequence ID" value="MWL00261.1"/>
    <property type="molecule type" value="Genomic_DNA"/>
</dbReference>
<feature type="transmembrane region" description="Helical" evidence="8">
    <location>
        <begin position="93"/>
        <end position="114"/>
    </location>
</feature>
<evidence type="ECO:0000256" key="2">
    <source>
        <dbReference type="ARBA" id="ARBA00007935"/>
    </source>
</evidence>
<evidence type="ECO:0000256" key="8">
    <source>
        <dbReference type="SAM" id="Phobius"/>
    </source>
</evidence>
<feature type="transmembrane region" description="Helical" evidence="8">
    <location>
        <begin position="12"/>
        <end position="32"/>
    </location>
</feature>
<comment type="caution">
    <text evidence="9">The sequence shown here is derived from an EMBL/GenBank/DDBJ whole genome shotgun (WGS) entry which is preliminary data.</text>
</comment>
<evidence type="ECO:0000256" key="7">
    <source>
        <dbReference type="ARBA" id="ARBA00023136"/>
    </source>
</evidence>
<dbReference type="Gene3D" id="1.10.3470.10">
    <property type="entry name" value="ABC transporter involved in vitamin B12 uptake, BtuC"/>
    <property type="match status" value="1"/>
</dbReference>
<dbReference type="InterPro" id="IPR000522">
    <property type="entry name" value="ABC_transptr_permease_BtuC"/>
</dbReference>
<dbReference type="InterPro" id="IPR037294">
    <property type="entry name" value="ABC_BtuC-like"/>
</dbReference>
<keyword evidence="7 8" id="KW-0472">Membrane</keyword>
<evidence type="ECO:0000256" key="4">
    <source>
        <dbReference type="ARBA" id="ARBA00022475"/>
    </source>
</evidence>
<accession>A0A8T5YL41</accession>
<proteinExistence type="inferred from homology"/>
<protein>
    <submittedName>
        <fullName evidence="9">Iron chelate uptake ABC transporter family permease subunit</fullName>
    </submittedName>
</protein>
<dbReference type="AlphaFoldDB" id="A0A8T5YL41"/>
<gene>
    <name evidence="9" type="ORF">GQM21_24405</name>
</gene>
<comment type="subcellular location">
    <subcellularLocation>
        <location evidence="1">Cell membrane</location>
        <topology evidence="1">Multi-pass membrane protein</topology>
    </subcellularLocation>
</comment>
<keyword evidence="3" id="KW-0813">Transport</keyword>
<dbReference type="SUPFAM" id="SSF81345">
    <property type="entry name" value="ABC transporter involved in vitamin B12 uptake, BtuC"/>
    <property type="match status" value="1"/>
</dbReference>